<dbReference type="SMART" id="SM00733">
    <property type="entry name" value="Mterf"/>
    <property type="match status" value="7"/>
</dbReference>
<dbReference type="OrthoDB" id="637682at2759"/>
<protein>
    <submittedName>
        <fullName evidence="5">Uncharacterized protein</fullName>
    </submittedName>
</protein>
<keyword evidence="2" id="KW-0806">Transcription termination</keyword>
<evidence type="ECO:0000313" key="6">
    <source>
        <dbReference type="Proteomes" id="UP000663760"/>
    </source>
</evidence>
<evidence type="ECO:0000256" key="1">
    <source>
        <dbReference type="ARBA" id="ARBA00007692"/>
    </source>
</evidence>
<proteinExistence type="inferred from homology"/>
<dbReference type="InterPro" id="IPR038538">
    <property type="entry name" value="MTERF_sf"/>
</dbReference>
<evidence type="ECO:0000256" key="2">
    <source>
        <dbReference type="ARBA" id="ARBA00022472"/>
    </source>
</evidence>
<dbReference type="EMBL" id="LR746274">
    <property type="protein sequence ID" value="CAA7404637.1"/>
    <property type="molecule type" value="Genomic_DNA"/>
</dbReference>
<feature type="compositionally biased region" description="Low complexity" evidence="4">
    <location>
        <begin position="28"/>
        <end position="42"/>
    </location>
</feature>
<dbReference type="PANTHER" id="PTHR13068:SF9">
    <property type="entry name" value="TRANSCRIPTION TERMINATION FACTOR MTERF5, CHLOROPLASTIC"/>
    <property type="match status" value="1"/>
</dbReference>
<reference evidence="5" key="1">
    <citation type="submission" date="2020-02" db="EMBL/GenBank/DDBJ databases">
        <authorList>
            <person name="Scholz U."/>
            <person name="Mascher M."/>
            <person name="Fiebig A."/>
        </authorList>
    </citation>
    <scope>NUCLEOTIDE SEQUENCE</scope>
</reference>
<dbReference type="Gene3D" id="1.25.70.10">
    <property type="entry name" value="Transcription termination factor 3, mitochondrial"/>
    <property type="match status" value="1"/>
</dbReference>
<sequence>MWAPRVSSGGGIRQLPWISGRRDRGRSRQQQQPPATAEPATPSRTQLDISQHVFVCKARLEREEAKAVLSLFLRKQGSSNAVASRTINRSDQFIEHLISKLHSIHKSRYLVGRELTTLEIRNALVPYLEALLEEHGDLLVAVVENFPNPPGRDSPAAASSPAPPPPPPAAADPSSKKQRAVSRATQLGPHGHLPDHILYLLDLGMDLQQIKLVTHRFPAFAYYNLDNKIRPLVELLLQLGVARSDIPTIIFKRPQLCGISLSENLLPTMAFLEELGVDKNQWAKVIYRFPALLTYSRHKLKSLVDYLLHLGVPQTSIGKILTRCPHIVSYSVEDKLEPTAAYFRSIGVDVAALIRRCPQTFGLSVEANLKPVTEFFLQRGFCLQEVAAMVAKYGALYTFSLAENMTPKWEFFLSTGYPSSELVKFPHYFGYSLEERIKPRYAKMTASGVRLVLNQVLSVSDADFDRILEKKKTKLDEDDHLSALAQKKKKQWKEEAAQR</sequence>
<keyword evidence="2" id="KW-0805">Transcription regulation</keyword>
<feature type="region of interest" description="Disordered" evidence="4">
    <location>
        <begin position="150"/>
        <end position="188"/>
    </location>
</feature>
<dbReference type="AlphaFoldDB" id="A0A7I8L3N3"/>
<keyword evidence="6" id="KW-1185">Reference proteome</keyword>
<feature type="compositionally biased region" description="Pro residues" evidence="4">
    <location>
        <begin position="161"/>
        <end position="170"/>
    </location>
</feature>
<feature type="region of interest" description="Disordered" evidence="4">
    <location>
        <begin position="1"/>
        <end position="44"/>
    </location>
</feature>
<gene>
    <name evidence="5" type="ORF">SI8410_11015315</name>
</gene>
<evidence type="ECO:0000256" key="4">
    <source>
        <dbReference type="SAM" id="MobiDB-lite"/>
    </source>
</evidence>
<evidence type="ECO:0000313" key="5">
    <source>
        <dbReference type="EMBL" id="CAA7404637.1"/>
    </source>
</evidence>
<organism evidence="5 6">
    <name type="scientific">Spirodela intermedia</name>
    <name type="common">Intermediate duckweed</name>
    <dbReference type="NCBI Taxonomy" id="51605"/>
    <lineage>
        <taxon>Eukaryota</taxon>
        <taxon>Viridiplantae</taxon>
        <taxon>Streptophyta</taxon>
        <taxon>Embryophyta</taxon>
        <taxon>Tracheophyta</taxon>
        <taxon>Spermatophyta</taxon>
        <taxon>Magnoliopsida</taxon>
        <taxon>Liliopsida</taxon>
        <taxon>Araceae</taxon>
        <taxon>Lemnoideae</taxon>
        <taxon>Spirodela</taxon>
    </lineage>
</organism>
<dbReference type="Pfam" id="PF02536">
    <property type="entry name" value="mTERF"/>
    <property type="match status" value="1"/>
</dbReference>
<keyword evidence="3" id="KW-0809">Transit peptide</keyword>
<dbReference type="GO" id="GO:0006353">
    <property type="term" value="P:DNA-templated transcription termination"/>
    <property type="evidence" value="ECO:0007669"/>
    <property type="project" value="UniProtKB-KW"/>
</dbReference>
<accession>A0A7I8L3N3</accession>
<evidence type="ECO:0000256" key="3">
    <source>
        <dbReference type="ARBA" id="ARBA00022946"/>
    </source>
</evidence>
<keyword evidence="2" id="KW-0804">Transcription</keyword>
<dbReference type="Proteomes" id="UP000663760">
    <property type="component" value="Chromosome 11"/>
</dbReference>
<comment type="similarity">
    <text evidence="1">Belongs to the mTERF family.</text>
</comment>
<dbReference type="GO" id="GO:0003676">
    <property type="term" value="F:nucleic acid binding"/>
    <property type="evidence" value="ECO:0007669"/>
    <property type="project" value="InterPro"/>
</dbReference>
<dbReference type="InterPro" id="IPR003690">
    <property type="entry name" value="MTERF"/>
</dbReference>
<dbReference type="PANTHER" id="PTHR13068">
    <property type="entry name" value="CGI-12 PROTEIN-RELATED"/>
    <property type="match status" value="1"/>
</dbReference>
<name>A0A7I8L3N3_SPIIN</name>